<dbReference type="Proteomes" id="UP001597506">
    <property type="component" value="Unassembled WGS sequence"/>
</dbReference>
<evidence type="ECO:0000259" key="6">
    <source>
        <dbReference type="Pfam" id="PF02465"/>
    </source>
</evidence>
<dbReference type="Pfam" id="PF07195">
    <property type="entry name" value="FliD_C"/>
    <property type="match status" value="1"/>
</dbReference>
<comment type="function">
    <text evidence="5">Required for morphogenesis and for the elongation of the flagellar filament by facilitating polymerization of the flagellin monomers at the tip of growing filament. Forms a capping structure, which prevents flagellin subunits (transported through the central channel of the flagellum) from leaking out without polymerization at the distal end.</text>
</comment>
<keyword evidence="5" id="KW-0964">Secreted</keyword>
<dbReference type="RefSeq" id="WP_377931885.1">
    <property type="nucleotide sequence ID" value="NZ_JBHUMF010000002.1"/>
</dbReference>
<evidence type="ECO:0000256" key="5">
    <source>
        <dbReference type="RuleBase" id="RU362066"/>
    </source>
</evidence>
<gene>
    <name evidence="8" type="primary">fliD</name>
    <name evidence="8" type="ORF">ACFSUL_01055</name>
</gene>
<feature type="domain" description="Flagellar hook-associated protein 2 N-terminal" evidence="6">
    <location>
        <begin position="8"/>
        <end position="104"/>
    </location>
</feature>
<evidence type="ECO:0000256" key="1">
    <source>
        <dbReference type="ARBA" id="ARBA00009764"/>
    </source>
</evidence>
<dbReference type="InterPro" id="IPR040026">
    <property type="entry name" value="FliD"/>
</dbReference>
<comment type="caution">
    <text evidence="8">The sequence shown here is derived from an EMBL/GenBank/DDBJ whole genome shotgun (WGS) entry which is preliminary data.</text>
</comment>
<keyword evidence="3" id="KW-0175">Coiled coil</keyword>
<dbReference type="EMBL" id="JBHUMF010000002">
    <property type="protein sequence ID" value="MFD2679330.1"/>
    <property type="molecule type" value="Genomic_DNA"/>
</dbReference>
<organism evidence="8 9">
    <name type="scientific">Bacillus seohaeanensis</name>
    <dbReference type="NCBI Taxonomy" id="284580"/>
    <lineage>
        <taxon>Bacteria</taxon>
        <taxon>Bacillati</taxon>
        <taxon>Bacillota</taxon>
        <taxon>Bacilli</taxon>
        <taxon>Bacillales</taxon>
        <taxon>Bacillaceae</taxon>
        <taxon>Bacillus</taxon>
    </lineage>
</organism>
<dbReference type="PANTHER" id="PTHR30288:SF0">
    <property type="entry name" value="FLAGELLAR HOOK-ASSOCIATED PROTEIN 2"/>
    <property type="match status" value="1"/>
</dbReference>
<evidence type="ECO:0000313" key="8">
    <source>
        <dbReference type="EMBL" id="MFD2679330.1"/>
    </source>
</evidence>
<keyword evidence="8" id="KW-0969">Cilium</keyword>
<keyword evidence="9" id="KW-1185">Reference proteome</keyword>
<keyword evidence="4 5" id="KW-0975">Bacterial flagellum</keyword>
<keyword evidence="8" id="KW-0966">Cell projection</keyword>
<evidence type="ECO:0000259" key="7">
    <source>
        <dbReference type="Pfam" id="PF07195"/>
    </source>
</evidence>
<name>A0ABW5RM23_9BACI</name>
<evidence type="ECO:0000256" key="3">
    <source>
        <dbReference type="ARBA" id="ARBA00023054"/>
    </source>
</evidence>
<evidence type="ECO:0000256" key="2">
    <source>
        <dbReference type="ARBA" id="ARBA00011255"/>
    </source>
</evidence>
<sequence length="705" mass="78164">MRIGGLASGMDIDSIVSDLMKAERIPLDKLKQEKQILEWKRDDYREINTLLLDFRSELTEMKYTRNFRARTTSSTDESKVTATASTAASQASYTITEVTQLASAATKVNGSSGNNGTKLSMDDNNKIDPAASLFNETTKFDLGDPDDITNFKWSTGVVEKQTIPVTGDDTVFKLDLTGTTGLKTDDSGNLLPMNVRVNGKLFEVVTSGAAGDNQVLVENDGSLTFGTEIKKESSIEVDYIAKNKTEKRTFEEPIKEFQLAKGSISSLTLTVGTTDYTLAETTDTDGNTNLEDGNGGVIGTINKDTGKITFTNEQAANSTITANYTQNYTNFSLTTHNEDGQLKENFFIQGDDSLNAVIDKVNSSDVGVTMFYDSFADQVSLTRSETGDFNVGGEEITTSGDFINKLLKFDSDPNSTADNATETGGTNVKFEINGLTTERYSNTFEMNGVTFTVKQKFDATDTPNGVSMSVSNDSEKVFENIKGFIEKYNELIDKIKDKTSEEYYRSYKPLTDDQRESLSDKQQEKWEEMAKSGLLRRDPILSSVLSEMRMDFYQPVENVDVSPLFNQLASIGITTTSSYLEGGKLEINEADLKKAIEEDPDSVENLFRGGGDSTVESQQGILHRLFDTVNKTKEKLDEKAGGAFSTNQQFAIGKELSNVDDRIDRFEDRMKQVEDRYWRQFTAMEKAIQQANSQSAYLMQQFSGM</sequence>
<keyword evidence="8" id="KW-0282">Flagellum</keyword>
<dbReference type="PANTHER" id="PTHR30288">
    <property type="entry name" value="FLAGELLAR CAP/ASSEMBLY PROTEIN FLID"/>
    <property type="match status" value="1"/>
</dbReference>
<reference evidence="9" key="1">
    <citation type="journal article" date="2019" name="Int. J. Syst. Evol. Microbiol.">
        <title>The Global Catalogue of Microorganisms (GCM) 10K type strain sequencing project: providing services to taxonomists for standard genome sequencing and annotation.</title>
        <authorList>
            <consortium name="The Broad Institute Genomics Platform"/>
            <consortium name="The Broad Institute Genome Sequencing Center for Infectious Disease"/>
            <person name="Wu L."/>
            <person name="Ma J."/>
        </authorList>
    </citation>
    <scope>NUCLEOTIDE SEQUENCE [LARGE SCALE GENOMIC DNA]</scope>
    <source>
        <strain evidence="9">KCTC 3913</strain>
    </source>
</reference>
<comment type="subunit">
    <text evidence="2 5">Homopentamer.</text>
</comment>
<proteinExistence type="inferred from homology"/>
<feature type="domain" description="Flagellar hook-associated protein 2 C-terminal" evidence="7">
    <location>
        <begin position="425"/>
        <end position="693"/>
    </location>
</feature>
<comment type="subcellular location">
    <subcellularLocation>
        <location evidence="5">Secreted</location>
    </subcellularLocation>
    <subcellularLocation>
        <location evidence="5">Bacterial flagellum</location>
    </subcellularLocation>
</comment>
<evidence type="ECO:0000313" key="9">
    <source>
        <dbReference type="Proteomes" id="UP001597506"/>
    </source>
</evidence>
<dbReference type="InterPro" id="IPR003481">
    <property type="entry name" value="FliD_N"/>
</dbReference>
<dbReference type="Pfam" id="PF02465">
    <property type="entry name" value="FliD_N"/>
    <property type="match status" value="1"/>
</dbReference>
<protein>
    <recommendedName>
        <fullName evidence="5">Flagellar hook-associated protein 2</fullName>
        <shortName evidence="5">HAP2</shortName>
    </recommendedName>
    <alternativeName>
        <fullName evidence="5">Flagellar cap protein</fullName>
    </alternativeName>
</protein>
<comment type="similarity">
    <text evidence="1 5">Belongs to the FliD family.</text>
</comment>
<evidence type="ECO:0000256" key="4">
    <source>
        <dbReference type="ARBA" id="ARBA00023143"/>
    </source>
</evidence>
<dbReference type="InterPro" id="IPR010809">
    <property type="entry name" value="FliD_C"/>
</dbReference>
<accession>A0ABW5RM23</accession>